<gene>
    <name evidence="1" type="ORF">SSABA_v1c01040</name>
</gene>
<sequence>MWIVVRQQLTETQSVDSVLKNFYSNAFELQRSFYNLD</sequence>
<dbReference type="HOGENOM" id="CLU_3348792_0_0_14"/>
<protein>
    <submittedName>
        <fullName evidence="1">Uncharacterized protein</fullName>
    </submittedName>
</protein>
<keyword evidence="2" id="KW-1185">Reference proteome</keyword>
<accession>W6A967</accession>
<evidence type="ECO:0000313" key="1">
    <source>
        <dbReference type="EMBL" id="AHI53516.1"/>
    </source>
</evidence>
<evidence type="ECO:0000313" key="2">
    <source>
        <dbReference type="Proteomes" id="UP000019265"/>
    </source>
</evidence>
<reference evidence="1 2" key="1">
    <citation type="journal article" date="2014" name="Genome Biol. Evol.">
        <title>Molecular evolution of the substrate utilization strategies and putative virulence factors in mosquito-associated Spiroplasma species.</title>
        <authorList>
            <person name="Chang T.H."/>
            <person name="Lo W.S."/>
            <person name="Ku C."/>
            <person name="Chen L.L."/>
            <person name="Kuo C.H."/>
        </authorList>
    </citation>
    <scope>NUCLEOTIDE SEQUENCE [LARGE SCALE GENOMIC DNA]</scope>
    <source>
        <strain evidence="1">Ar-1343</strain>
    </source>
</reference>
<dbReference type="KEGG" id="ssab:SSABA_v1c01040"/>
<name>W6A967_9MOLU</name>
<dbReference type="Proteomes" id="UP000019265">
    <property type="component" value="Chromosome"/>
</dbReference>
<proteinExistence type="predicted"/>
<organism evidence="1 2">
    <name type="scientific">Spiroplasma sabaudiense Ar-1343</name>
    <dbReference type="NCBI Taxonomy" id="1276257"/>
    <lineage>
        <taxon>Bacteria</taxon>
        <taxon>Bacillati</taxon>
        <taxon>Mycoplasmatota</taxon>
        <taxon>Mollicutes</taxon>
        <taxon>Entomoplasmatales</taxon>
        <taxon>Spiroplasmataceae</taxon>
        <taxon>Spiroplasma</taxon>
    </lineage>
</organism>
<dbReference type="AlphaFoldDB" id="W6A967"/>
<dbReference type="PATRIC" id="fig|1276257.3.peg.106"/>
<dbReference type="EMBL" id="CP006934">
    <property type="protein sequence ID" value="AHI53516.1"/>
    <property type="molecule type" value="Genomic_DNA"/>
</dbReference>